<name>A0A6G0LH08_9STRA</name>
<protein>
    <submittedName>
        <fullName evidence="2">Uncharacterized protein</fullName>
    </submittedName>
</protein>
<evidence type="ECO:0000256" key="1">
    <source>
        <dbReference type="SAM" id="SignalP"/>
    </source>
</evidence>
<organism evidence="2 3">
    <name type="scientific">Phytophthora fragariae</name>
    <dbReference type="NCBI Taxonomy" id="53985"/>
    <lineage>
        <taxon>Eukaryota</taxon>
        <taxon>Sar</taxon>
        <taxon>Stramenopiles</taxon>
        <taxon>Oomycota</taxon>
        <taxon>Peronosporomycetes</taxon>
        <taxon>Peronosporales</taxon>
        <taxon>Peronosporaceae</taxon>
        <taxon>Phytophthora</taxon>
    </lineage>
</organism>
<comment type="caution">
    <text evidence="2">The sequence shown here is derived from an EMBL/GenBank/DDBJ whole genome shotgun (WGS) entry which is preliminary data.</text>
</comment>
<keyword evidence="1" id="KW-0732">Signal</keyword>
<dbReference type="AlphaFoldDB" id="A0A6G0LH08"/>
<feature type="chain" id="PRO_5026284656" evidence="1">
    <location>
        <begin position="33"/>
        <end position="248"/>
    </location>
</feature>
<evidence type="ECO:0000313" key="2">
    <source>
        <dbReference type="EMBL" id="KAE9119005.1"/>
    </source>
</evidence>
<proteinExistence type="predicted"/>
<feature type="signal peptide" evidence="1">
    <location>
        <begin position="1"/>
        <end position="32"/>
    </location>
</feature>
<accession>A0A6G0LH08</accession>
<dbReference type="Proteomes" id="UP000488956">
    <property type="component" value="Unassembled WGS sequence"/>
</dbReference>
<evidence type="ECO:0000313" key="3">
    <source>
        <dbReference type="Proteomes" id="UP000488956"/>
    </source>
</evidence>
<sequence>MVYSSSRVGSRTLIKAAVVCALSLSAMPSASAQYSLDASTATDVDVCGISDGDKSVGIRVIDDSSCASGGLGCYNEHCRFCKILETPQSSVYENCKTFDVDFPTMAPLVASTGTCEVSSGDAAVGISAVTDASCLYGGLGCFNDHCRYCKMFSSVQGPLTWTAHSSLLVARPRLRTILVIQTKTISQEMTPTSRMVRFTRRMTLTSPRTTISPSMGRLPSYKGNGKLRLLTKDHRLPDPFGYRNIGYR</sequence>
<dbReference type="EMBL" id="QXFX01000354">
    <property type="protein sequence ID" value="KAE9119005.1"/>
    <property type="molecule type" value="Genomic_DNA"/>
</dbReference>
<gene>
    <name evidence="2" type="ORF">PF010_g8014</name>
</gene>
<reference evidence="2 3" key="1">
    <citation type="submission" date="2018-09" db="EMBL/GenBank/DDBJ databases">
        <title>Genomic investigation of the strawberry pathogen Phytophthora fragariae indicates pathogenicity is determined by transcriptional variation in three key races.</title>
        <authorList>
            <person name="Adams T.M."/>
            <person name="Armitage A.D."/>
            <person name="Sobczyk M.K."/>
            <person name="Bates H.J."/>
            <person name="Dunwell J.M."/>
            <person name="Nellist C.F."/>
            <person name="Harrison R.J."/>
        </authorList>
    </citation>
    <scope>NUCLEOTIDE SEQUENCE [LARGE SCALE GENOMIC DNA]</scope>
    <source>
        <strain evidence="2 3">ONT-3</strain>
    </source>
</reference>